<dbReference type="GO" id="GO:0047429">
    <property type="term" value="F:nucleoside triphosphate diphosphatase activity"/>
    <property type="evidence" value="ECO:0007669"/>
    <property type="project" value="InterPro"/>
</dbReference>
<dbReference type="PANTHER" id="PTHR43213:SF5">
    <property type="entry name" value="BIFUNCTIONAL DTTP_UTP PYROPHOSPHATASE_METHYLTRANSFERASE PROTEIN-RELATED"/>
    <property type="match status" value="1"/>
</dbReference>
<dbReference type="SUPFAM" id="SSF53335">
    <property type="entry name" value="S-adenosyl-L-methionine-dependent methyltransferases"/>
    <property type="match status" value="1"/>
</dbReference>
<protein>
    <submittedName>
        <fullName evidence="10">N-acetylserotonin O-methyltransferase-like protein isoform X1</fullName>
    </submittedName>
</protein>
<feature type="compositionally biased region" description="Gly residues" evidence="6">
    <location>
        <begin position="341"/>
        <end position="354"/>
    </location>
</feature>
<dbReference type="FunFam" id="1.10.10.10:FF:000358">
    <property type="entry name" value="Acetylserotonin O-methyltransferase"/>
    <property type="match status" value="1"/>
</dbReference>
<dbReference type="GO" id="GO:0032259">
    <property type="term" value="P:methylation"/>
    <property type="evidence" value="ECO:0007669"/>
    <property type="project" value="UniProtKB-KW"/>
</dbReference>
<dbReference type="PANTHER" id="PTHR43213">
    <property type="entry name" value="BIFUNCTIONAL DTTP/UTP PYROPHOSPHATASE/METHYLTRANSFERASE PROTEIN-RELATED"/>
    <property type="match status" value="1"/>
</dbReference>
<keyword evidence="2" id="KW-0489">Methyltransferase</keyword>
<dbReference type="CTD" id="8623"/>
<sequence length="713" mass="77582">MSPLQARQPWAAQLRALGENSGDSAESGRGTVHGEGHTHRTLARAGPRCIFLTNQQDSSPLLLFQGLKFEVVPSQFKETLRKASFPTPYAYAVETAKQKALEVARRMHQKDLRAPDIVIGADTIVTDGKQAVRCCRGGAWGGEKYIPVCKQNLVHTRSQQRSLQQRRRGKPQAIEGLILEKPVDRQDAYSMLSRLNGKEHSVFTGVAIVRCFSQDGRLDVDVSEFHEETTVQFAQLSDELLWDYIDSGEPMDKAGGYGIQSLGSMLVQQIRGDVLNVVGFPLNHFCRKMAELHGPPRPEHRPPARHESESVPTTDPSESLGDVDTEGAGSHPASRDEGRSHGGAQGGAQAGGHGPEAPSSQDADHDRTADTLPPFPTGLLELIDGFKASKALFTACKLKVFDLLQDEGPLRAVDVASKLDTSECGTGRLLDVCVALGLLEKSDRGYRNTELAGRHLLSHGEHSLHSLAVLCDDLDWPHVSCLERAVRAGAAADCRRRASGTEDGAVCPDSSQSPDRKPWFSGAAHGLARLTAHQVATAFDLSRFSSACTLGGCMGALAHELAREYPGLRVTVFDLREAIERVACFQPTGRLTEQVSFVPGDFLKDRLPEADLYVVPGVLQGWPDDKAHELLSRISGSCHPGGGVLLVEVALDEDAREARPGLRRALHRLLHSQGPERGPGHYRRLLERHGFADVRVAHTRDVLDVVLASRVVL</sequence>
<dbReference type="RefSeq" id="XP_023380945.1">
    <property type="nucleotide sequence ID" value="XM_023525177.1"/>
</dbReference>
<gene>
    <name evidence="10" type="primary">ASMTL</name>
</gene>
<evidence type="ECO:0000256" key="3">
    <source>
        <dbReference type="ARBA" id="ARBA00022679"/>
    </source>
</evidence>
<proteinExistence type="inferred from homology"/>
<reference evidence="10" key="1">
    <citation type="submission" date="2025-08" db="UniProtKB">
        <authorList>
            <consortium name="RefSeq"/>
        </authorList>
    </citation>
    <scope>IDENTIFICATION</scope>
    <source>
        <tissue evidence="10">Kidney</tissue>
    </source>
</reference>
<dbReference type="OrthoDB" id="10267058at2759"/>
<keyword evidence="9" id="KW-1185">Reference proteome</keyword>
<keyword evidence="4" id="KW-0949">S-adenosyl-L-methionine</keyword>
<evidence type="ECO:0000256" key="2">
    <source>
        <dbReference type="ARBA" id="ARBA00022603"/>
    </source>
</evidence>
<comment type="cofactor">
    <cofactor evidence="1">
        <name>a divalent metal cation</name>
        <dbReference type="ChEBI" id="CHEBI:60240"/>
    </cofactor>
</comment>
<dbReference type="CDD" id="cd00555">
    <property type="entry name" value="Maf"/>
    <property type="match status" value="1"/>
</dbReference>
<evidence type="ECO:0000313" key="9">
    <source>
        <dbReference type="Proteomes" id="UP000515202"/>
    </source>
</evidence>
<dbReference type="SUPFAM" id="SSF52972">
    <property type="entry name" value="ITPase-like"/>
    <property type="match status" value="2"/>
</dbReference>
<dbReference type="InterPro" id="IPR003697">
    <property type="entry name" value="Maf-like"/>
</dbReference>
<accession>A0A6P6C1C0</accession>
<dbReference type="KEGG" id="pvp:105308000"/>
<dbReference type="GeneID" id="105308000"/>
<evidence type="ECO:0000256" key="1">
    <source>
        <dbReference type="ARBA" id="ARBA00001968"/>
    </source>
</evidence>
<keyword evidence="3" id="KW-0808">Transferase</keyword>
<dbReference type="Proteomes" id="UP000515202">
    <property type="component" value="Unplaced"/>
</dbReference>
<dbReference type="AlphaFoldDB" id="A0A6P6C1C0"/>
<feature type="compositionally biased region" description="Basic and acidic residues" evidence="6">
    <location>
        <begin position="291"/>
        <end position="309"/>
    </location>
</feature>
<feature type="domain" description="O-methyltransferase C-terminal" evidence="7">
    <location>
        <begin position="512"/>
        <end position="691"/>
    </location>
</feature>
<feature type="region of interest" description="Disordered" evidence="6">
    <location>
        <begin position="18"/>
        <end position="39"/>
    </location>
</feature>
<organism evidence="9 10">
    <name type="scientific">Pteropus vampyrus</name>
    <name type="common">Large flying fox</name>
    <dbReference type="NCBI Taxonomy" id="132908"/>
    <lineage>
        <taxon>Eukaryota</taxon>
        <taxon>Metazoa</taxon>
        <taxon>Chordata</taxon>
        <taxon>Craniata</taxon>
        <taxon>Vertebrata</taxon>
        <taxon>Euteleostomi</taxon>
        <taxon>Mammalia</taxon>
        <taxon>Eutheria</taxon>
        <taxon>Laurasiatheria</taxon>
        <taxon>Chiroptera</taxon>
        <taxon>Yinpterochiroptera</taxon>
        <taxon>Pteropodoidea</taxon>
        <taxon>Pteropodidae</taxon>
        <taxon>Pteropodinae</taxon>
        <taxon>Pteropus</taxon>
    </lineage>
</organism>
<dbReference type="Pfam" id="PF00891">
    <property type="entry name" value="Methyltransf_2"/>
    <property type="match status" value="1"/>
</dbReference>
<dbReference type="Gene3D" id="1.10.10.10">
    <property type="entry name" value="Winged helix-like DNA-binding domain superfamily/Winged helix DNA-binding domain"/>
    <property type="match status" value="1"/>
</dbReference>
<dbReference type="InterPro" id="IPR016461">
    <property type="entry name" value="COMT-like"/>
</dbReference>
<evidence type="ECO:0000256" key="4">
    <source>
        <dbReference type="ARBA" id="ARBA00022691"/>
    </source>
</evidence>
<dbReference type="Gene3D" id="3.40.50.150">
    <property type="entry name" value="Vaccinia Virus protein VP39"/>
    <property type="match status" value="1"/>
</dbReference>
<dbReference type="Pfam" id="PF08100">
    <property type="entry name" value="Dimerisation"/>
    <property type="match status" value="1"/>
</dbReference>
<dbReference type="InterPro" id="IPR036388">
    <property type="entry name" value="WH-like_DNA-bd_sf"/>
</dbReference>
<evidence type="ECO:0000256" key="6">
    <source>
        <dbReference type="SAM" id="MobiDB-lite"/>
    </source>
</evidence>
<dbReference type="InterPro" id="IPR036390">
    <property type="entry name" value="WH_DNA-bd_sf"/>
</dbReference>
<evidence type="ECO:0000313" key="10">
    <source>
        <dbReference type="RefSeq" id="XP_023380945.1"/>
    </source>
</evidence>
<dbReference type="HAMAP" id="MF_00528">
    <property type="entry name" value="Maf"/>
    <property type="match status" value="1"/>
</dbReference>
<dbReference type="PROSITE" id="PS51683">
    <property type="entry name" value="SAM_OMT_II"/>
    <property type="match status" value="1"/>
</dbReference>
<name>A0A6P6C1C0_PTEVA</name>
<dbReference type="InterPro" id="IPR001077">
    <property type="entry name" value="COMT_C"/>
</dbReference>
<dbReference type="InterPro" id="IPR029001">
    <property type="entry name" value="ITPase-like_fam"/>
</dbReference>
<dbReference type="Pfam" id="PF02545">
    <property type="entry name" value="Maf"/>
    <property type="match status" value="2"/>
</dbReference>
<dbReference type="SUPFAM" id="SSF46785">
    <property type="entry name" value="Winged helix' DNA-binding domain"/>
    <property type="match status" value="1"/>
</dbReference>
<evidence type="ECO:0000259" key="7">
    <source>
        <dbReference type="Pfam" id="PF00891"/>
    </source>
</evidence>
<dbReference type="Gene3D" id="3.90.950.10">
    <property type="match status" value="1"/>
</dbReference>
<keyword evidence="5" id="KW-0378">Hydrolase</keyword>
<evidence type="ECO:0000259" key="8">
    <source>
        <dbReference type="Pfam" id="PF08100"/>
    </source>
</evidence>
<dbReference type="GO" id="GO:0046983">
    <property type="term" value="F:protein dimerization activity"/>
    <property type="evidence" value="ECO:0007669"/>
    <property type="project" value="InterPro"/>
</dbReference>
<feature type="domain" description="O-methyltransferase dimerisation" evidence="8">
    <location>
        <begin position="380"/>
        <end position="456"/>
    </location>
</feature>
<dbReference type="GO" id="GO:0008171">
    <property type="term" value="F:O-methyltransferase activity"/>
    <property type="evidence" value="ECO:0007669"/>
    <property type="project" value="InterPro"/>
</dbReference>
<evidence type="ECO:0000256" key="5">
    <source>
        <dbReference type="ARBA" id="ARBA00022801"/>
    </source>
</evidence>
<feature type="region of interest" description="Disordered" evidence="6">
    <location>
        <begin position="291"/>
        <end position="373"/>
    </location>
</feature>
<dbReference type="InterPro" id="IPR029063">
    <property type="entry name" value="SAM-dependent_MTases_sf"/>
</dbReference>
<dbReference type="InterPro" id="IPR012967">
    <property type="entry name" value="COMT_dimerisation"/>
</dbReference>